<organism evidence="3 4">
    <name type="scientific">Pararhizobium mangrovi</name>
    <dbReference type="NCBI Taxonomy" id="2590452"/>
    <lineage>
        <taxon>Bacteria</taxon>
        <taxon>Pseudomonadati</taxon>
        <taxon>Pseudomonadota</taxon>
        <taxon>Alphaproteobacteria</taxon>
        <taxon>Hyphomicrobiales</taxon>
        <taxon>Rhizobiaceae</taxon>
        <taxon>Rhizobium/Agrobacterium group</taxon>
        <taxon>Pararhizobium</taxon>
    </lineage>
</organism>
<proteinExistence type="inferred from homology"/>
<evidence type="ECO:0000313" key="3">
    <source>
        <dbReference type="EMBL" id="TPW27752.1"/>
    </source>
</evidence>
<keyword evidence="4" id="KW-1185">Reference proteome</keyword>
<dbReference type="InterPro" id="IPR051807">
    <property type="entry name" value="Sec-metab_biosynth-assoc"/>
</dbReference>
<comment type="similarity">
    <text evidence="1">Belongs to the YciI family.</text>
</comment>
<reference evidence="3 4" key="1">
    <citation type="submission" date="2019-06" db="EMBL/GenBank/DDBJ databases">
        <authorList>
            <person name="Li M."/>
        </authorList>
    </citation>
    <scope>NUCLEOTIDE SEQUENCE [LARGE SCALE GENOMIC DNA]</scope>
    <source>
        <strain evidence="3 4">BGMRC6574</strain>
    </source>
</reference>
<dbReference type="PANTHER" id="PTHR33606:SF3">
    <property type="entry name" value="PROTEIN YCII"/>
    <property type="match status" value="1"/>
</dbReference>
<dbReference type="RefSeq" id="WP_141167097.1">
    <property type="nucleotide sequence ID" value="NZ_VHLH01000019.1"/>
</dbReference>
<name>A0A506U0A2_9HYPH</name>
<dbReference type="PANTHER" id="PTHR33606">
    <property type="entry name" value="PROTEIN YCII"/>
    <property type="match status" value="1"/>
</dbReference>
<dbReference type="Pfam" id="PF03795">
    <property type="entry name" value="YCII"/>
    <property type="match status" value="1"/>
</dbReference>
<dbReference type="AlphaFoldDB" id="A0A506U0A2"/>
<dbReference type="Gene3D" id="3.30.70.1060">
    <property type="entry name" value="Dimeric alpha+beta barrel"/>
    <property type="match status" value="1"/>
</dbReference>
<dbReference type="OrthoDB" id="2293521at2"/>
<evidence type="ECO:0000313" key="4">
    <source>
        <dbReference type="Proteomes" id="UP000320314"/>
    </source>
</evidence>
<dbReference type="Proteomes" id="UP000320314">
    <property type="component" value="Unassembled WGS sequence"/>
</dbReference>
<dbReference type="SUPFAM" id="SSF54909">
    <property type="entry name" value="Dimeric alpha+beta barrel"/>
    <property type="match status" value="1"/>
</dbReference>
<gene>
    <name evidence="3" type="ORF">FJU11_10985</name>
</gene>
<comment type="caution">
    <text evidence="3">The sequence shown here is derived from an EMBL/GenBank/DDBJ whole genome shotgun (WGS) entry which is preliminary data.</text>
</comment>
<feature type="domain" description="YCII-related" evidence="2">
    <location>
        <begin position="1"/>
        <end position="89"/>
    </location>
</feature>
<accession>A0A506U0A2</accession>
<sequence>MLFALLCTDKPDSVDLRQENRPKHLEHLDRMNKAGQLKMAGPFTDADGSPTGSLVIIEASDADEARAIADTDPYAEAGLFSSVEVKPFRWTVNNPDG</sequence>
<dbReference type="InterPro" id="IPR011008">
    <property type="entry name" value="Dimeric_a/b-barrel"/>
</dbReference>
<evidence type="ECO:0000256" key="1">
    <source>
        <dbReference type="ARBA" id="ARBA00007689"/>
    </source>
</evidence>
<dbReference type="EMBL" id="VHLH01000019">
    <property type="protein sequence ID" value="TPW27752.1"/>
    <property type="molecule type" value="Genomic_DNA"/>
</dbReference>
<evidence type="ECO:0000259" key="2">
    <source>
        <dbReference type="Pfam" id="PF03795"/>
    </source>
</evidence>
<protein>
    <recommendedName>
        <fullName evidence="2">YCII-related domain-containing protein</fullName>
    </recommendedName>
</protein>
<dbReference type="InterPro" id="IPR005545">
    <property type="entry name" value="YCII"/>
</dbReference>